<feature type="active site" description="Acyl-ester intermediate" evidence="8">
    <location>
        <position position="182"/>
    </location>
</feature>
<keyword evidence="2 8" id="KW-0436">Ligase</keyword>
<dbReference type="Gene3D" id="3.90.1300.10">
    <property type="entry name" value="Amidase signature (AS) domain"/>
    <property type="match status" value="1"/>
</dbReference>
<feature type="active site" description="Charge relay system" evidence="8">
    <location>
        <position position="84"/>
    </location>
</feature>
<protein>
    <recommendedName>
        <fullName evidence="8">Glutamyl-tRNA(Gln) amidotransferase subunit A</fullName>
        <shortName evidence="8">Glu-ADT subunit A</shortName>
        <ecNumber evidence="8">6.3.5.7</ecNumber>
    </recommendedName>
</protein>
<dbReference type="AlphaFoldDB" id="A0A6J4QBE8"/>
<dbReference type="EC" id="6.3.5.7" evidence="8"/>
<sequence length="487" mass="51990">MAEDSRSELLSLSAYELAKKIEAREVSATEAARTANARVEEVEGDVNSFVTTTPQLALERAERVDARMKNGGIKLWESVPIAVKDVLSTKGVRTTCGSNILYNFEPLYDASALLNYGEDMIVVGKANCDEFAMGSSTENSAYGPSRNPWDLDRVPGGSSGGSASAVAAGEGWWALGTDTGGSVRQPAALCGIVGLKPTYGRVSRYGLIAFASSLDQIGPMTRDVRDSALLLQAIAGHDPRDSTSANVAVPDYLAELEGGVSGLRVGVVKELMGEGVQPGTRETVESVVRGLEGAGAEVGEVSLPHSRYGLPAYYIIAPAEVSSNLARFDGVRYGLRVPAAGVHEMYRKTREEGFGDEAKRRIMLGTYALSSGYYDAYYAQAQKVRTKIIEDFRDAFSRYDVLVSPTSPTVAFEIGSKINDPLAMYLSDICAVPVNLAGIPSISVPGGLSEGLPVGVQLMSDHFTEPTLLRAARATEQVSDFKFTLKP</sequence>
<dbReference type="PROSITE" id="PS00571">
    <property type="entry name" value="AMIDASES"/>
    <property type="match status" value="1"/>
</dbReference>
<gene>
    <name evidence="8" type="primary">gatA</name>
    <name evidence="10" type="ORF">AVDCRST_MAG28-1630</name>
</gene>
<evidence type="ECO:0000256" key="2">
    <source>
        <dbReference type="ARBA" id="ARBA00022598"/>
    </source>
</evidence>
<dbReference type="GO" id="GO:0050567">
    <property type="term" value="F:glutaminyl-tRNA synthase (glutamine-hydrolyzing) activity"/>
    <property type="evidence" value="ECO:0007669"/>
    <property type="project" value="UniProtKB-UniRule"/>
</dbReference>
<comment type="function">
    <text evidence="6 8">Allows the formation of correctly charged Gln-tRNA(Gln) through the transamidation of misacylated Glu-tRNA(Gln) in organisms which lack glutaminyl-tRNA synthetase. The reaction takes place in the presence of glutamine and ATP through an activated gamma-phospho-Glu-tRNA(Gln).</text>
</comment>
<keyword evidence="4 8" id="KW-0067">ATP-binding</keyword>
<proteinExistence type="inferred from homology"/>
<evidence type="ECO:0000259" key="9">
    <source>
        <dbReference type="Pfam" id="PF01425"/>
    </source>
</evidence>
<evidence type="ECO:0000256" key="3">
    <source>
        <dbReference type="ARBA" id="ARBA00022741"/>
    </source>
</evidence>
<dbReference type="InterPro" id="IPR023631">
    <property type="entry name" value="Amidase_dom"/>
</dbReference>
<keyword evidence="10" id="KW-0808">Transferase</keyword>
<dbReference type="SUPFAM" id="SSF75304">
    <property type="entry name" value="Amidase signature (AS) enzymes"/>
    <property type="match status" value="1"/>
</dbReference>
<feature type="domain" description="Amidase" evidence="9">
    <location>
        <begin position="32"/>
        <end position="469"/>
    </location>
</feature>
<dbReference type="Pfam" id="PF01425">
    <property type="entry name" value="Amidase"/>
    <property type="match status" value="1"/>
</dbReference>
<comment type="subunit">
    <text evidence="8">Heterotrimer of A, B and C subunits.</text>
</comment>
<dbReference type="InterPro" id="IPR000120">
    <property type="entry name" value="Amidase"/>
</dbReference>
<evidence type="ECO:0000256" key="4">
    <source>
        <dbReference type="ARBA" id="ARBA00022840"/>
    </source>
</evidence>
<dbReference type="GO" id="GO:0005524">
    <property type="term" value="F:ATP binding"/>
    <property type="evidence" value="ECO:0007669"/>
    <property type="project" value="UniProtKB-KW"/>
</dbReference>
<keyword evidence="5 8" id="KW-0648">Protein biosynthesis</keyword>
<dbReference type="InterPro" id="IPR004412">
    <property type="entry name" value="GatA"/>
</dbReference>
<dbReference type="PANTHER" id="PTHR11895">
    <property type="entry name" value="TRANSAMIDASE"/>
    <property type="match status" value="1"/>
</dbReference>
<dbReference type="HAMAP" id="MF_00120">
    <property type="entry name" value="GatA"/>
    <property type="match status" value="1"/>
</dbReference>
<dbReference type="GO" id="GO:0006412">
    <property type="term" value="P:translation"/>
    <property type="evidence" value="ECO:0007669"/>
    <property type="project" value="UniProtKB-UniRule"/>
</dbReference>
<evidence type="ECO:0000256" key="5">
    <source>
        <dbReference type="ARBA" id="ARBA00022917"/>
    </source>
</evidence>
<name>A0A6J4QBE8_9ACTN</name>
<organism evidence="10">
    <name type="scientific">uncultured Rubrobacteraceae bacterium</name>
    <dbReference type="NCBI Taxonomy" id="349277"/>
    <lineage>
        <taxon>Bacteria</taxon>
        <taxon>Bacillati</taxon>
        <taxon>Actinomycetota</taxon>
        <taxon>Rubrobacteria</taxon>
        <taxon>Rubrobacterales</taxon>
        <taxon>Rubrobacteraceae</taxon>
        <taxon>environmental samples</taxon>
    </lineage>
</organism>
<comment type="catalytic activity">
    <reaction evidence="7 8">
        <text>L-glutamyl-tRNA(Gln) + L-glutamine + ATP + H2O = L-glutaminyl-tRNA(Gln) + L-glutamate + ADP + phosphate + H(+)</text>
        <dbReference type="Rhea" id="RHEA:17521"/>
        <dbReference type="Rhea" id="RHEA-COMP:9681"/>
        <dbReference type="Rhea" id="RHEA-COMP:9684"/>
        <dbReference type="ChEBI" id="CHEBI:15377"/>
        <dbReference type="ChEBI" id="CHEBI:15378"/>
        <dbReference type="ChEBI" id="CHEBI:29985"/>
        <dbReference type="ChEBI" id="CHEBI:30616"/>
        <dbReference type="ChEBI" id="CHEBI:43474"/>
        <dbReference type="ChEBI" id="CHEBI:58359"/>
        <dbReference type="ChEBI" id="CHEBI:78520"/>
        <dbReference type="ChEBI" id="CHEBI:78521"/>
        <dbReference type="ChEBI" id="CHEBI:456216"/>
        <dbReference type="EC" id="6.3.5.7"/>
    </reaction>
</comment>
<dbReference type="NCBIfam" id="TIGR00132">
    <property type="entry name" value="gatA"/>
    <property type="match status" value="1"/>
</dbReference>
<evidence type="ECO:0000256" key="1">
    <source>
        <dbReference type="ARBA" id="ARBA00008069"/>
    </source>
</evidence>
<reference evidence="10" key="1">
    <citation type="submission" date="2020-02" db="EMBL/GenBank/DDBJ databases">
        <authorList>
            <person name="Meier V. D."/>
        </authorList>
    </citation>
    <scope>NUCLEOTIDE SEQUENCE</scope>
    <source>
        <strain evidence="10">AVDCRST_MAG28</strain>
    </source>
</reference>
<accession>A0A6J4QBE8</accession>
<dbReference type="InterPro" id="IPR036928">
    <property type="entry name" value="AS_sf"/>
</dbReference>
<dbReference type="PANTHER" id="PTHR11895:SF151">
    <property type="entry name" value="GLUTAMYL-TRNA(GLN) AMIDOTRANSFERASE SUBUNIT A"/>
    <property type="match status" value="1"/>
</dbReference>
<comment type="similarity">
    <text evidence="1 8">Belongs to the amidase family. GatA subfamily.</text>
</comment>
<evidence type="ECO:0000256" key="7">
    <source>
        <dbReference type="ARBA" id="ARBA00047407"/>
    </source>
</evidence>
<feature type="active site" description="Charge relay system" evidence="8">
    <location>
        <position position="158"/>
    </location>
</feature>
<dbReference type="GO" id="GO:0016740">
    <property type="term" value="F:transferase activity"/>
    <property type="evidence" value="ECO:0007669"/>
    <property type="project" value="UniProtKB-KW"/>
</dbReference>
<evidence type="ECO:0000313" key="10">
    <source>
        <dbReference type="EMBL" id="CAA9433409.1"/>
    </source>
</evidence>
<keyword evidence="3 8" id="KW-0547">Nucleotide-binding</keyword>
<evidence type="ECO:0000256" key="8">
    <source>
        <dbReference type="HAMAP-Rule" id="MF_00120"/>
    </source>
</evidence>
<dbReference type="EMBL" id="CADCVE010000001">
    <property type="protein sequence ID" value="CAA9433409.1"/>
    <property type="molecule type" value="Genomic_DNA"/>
</dbReference>
<dbReference type="InterPro" id="IPR020556">
    <property type="entry name" value="Amidase_CS"/>
</dbReference>
<dbReference type="GO" id="GO:0030956">
    <property type="term" value="C:glutamyl-tRNA(Gln) amidotransferase complex"/>
    <property type="evidence" value="ECO:0007669"/>
    <property type="project" value="InterPro"/>
</dbReference>
<evidence type="ECO:0000256" key="6">
    <source>
        <dbReference type="ARBA" id="ARBA00025295"/>
    </source>
</evidence>